<accession>A0AB36R8H4</accession>
<reference evidence="2" key="1">
    <citation type="submission" date="2017-08" db="EMBL/GenBank/DDBJ databases">
        <title>Mesorhizobium wenxinae sp. nov., a novel rhizobial species isolated from root nodules of chickpea (Cicer arietinum L.).</title>
        <authorList>
            <person name="Zhang J."/>
        </authorList>
    </citation>
    <scope>NUCLEOTIDE SEQUENCE [LARGE SCALE GENOMIC DNA]</scope>
    <source>
        <strain evidence="2">USDA 3392</strain>
    </source>
</reference>
<sequence length="66" mass="7032">MATVEQPSALPTNKLTAAMASASIAGIIKALILHQFPDFAEPAIWEPLPYLVGGVVGWFVKDKPNV</sequence>
<dbReference type="Proteomes" id="UP000216215">
    <property type="component" value="Unassembled WGS sequence"/>
</dbReference>
<evidence type="ECO:0008006" key="3">
    <source>
        <dbReference type="Google" id="ProtNLM"/>
    </source>
</evidence>
<evidence type="ECO:0000313" key="2">
    <source>
        <dbReference type="Proteomes" id="UP000216215"/>
    </source>
</evidence>
<gene>
    <name evidence="1" type="ORF">CIT25_17665</name>
</gene>
<dbReference type="EMBL" id="NPKI01000019">
    <property type="protein sequence ID" value="PAQ00894.1"/>
    <property type="molecule type" value="Genomic_DNA"/>
</dbReference>
<keyword evidence="2" id="KW-1185">Reference proteome</keyword>
<dbReference type="RefSeq" id="WP_095485851.1">
    <property type="nucleotide sequence ID" value="NZ_CP088151.1"/>
</dbReference>
<evidence type="ECO:0000313" key="1">
    <source>
        <dbReference type="EMBL" id="PAQ00894.1"/>
    </source>
</evidence>
<organism evidence="1 2">
    <name type="scientific">Mesorhizobium mediterraneum</name>
    <dbReference type="NCBI Taxonomy" id="43617"/>
    <lineage>
        <taxon>Bacteria</taxon>
        <taxon>Pseudomonadati</taxon>
        <taxon>Pseudomonadota</taxon>
        <taxon>Alphaproteobacteria</taxon>
        <taxon>Hyphomicrobiales</taxon>
        <taxon>Phyllobacteriaceae</taxon>
        <taxon>Mesorhizobium</taxon>
    </lineage>
</organism>
<proteinExistence type="predicted"/>
<protein>
    <recommendedName>
        <fullName evidence="3">Holin</fullName>
    </recommendedName>
</protein>
<dbReference type="AlphaFoldDB" id="A0AB36R8H4"/>
<name>A0AB36R8H4_9HYPH</name>
<comment type="caution">
    <text evidence="1">The sequence shown here is derived from an EMBL/GenBank/DDBJ whole genome shotgun (WGS) entry which is preliminary data.</text>
</comment>